<evidence type="ECO:0000313" key="2">
    <source>
        <dbReference type="EMBL" id="CAL1703880.1"/>
    </source>
</evidence>
<feature type="compositionally biased region" description="Low complexity" evidence="1">
    <location>
        <begin position="228"/>
        <end position="251"/>
    </location>
</feature>
<feature type="compositionally biased region" description="Basic and acidic residues" evidence="1">
    <location>
        <begin position="87"/>
        <end position="175"/>
    </location>
</feature>
<protein>
    <submittedName>
        <fullName evidence="2">Uncharacterized protein</fullName>
    </submittedName>
</protein>
<feature type="compositionally biased region" description="Basic and acidic residues" evidence="1">
    <location>
        <begin position="23"/>
        <end position="50"/>
    </location>
</feature>
<reference evidence="3" key="1">
    <citation type="submission" date="2024-04" db="EMBL/GenBank/DDBJ databases">
        <authorList>
            <person name="Shaw F."/>
            <person name="Minotto A."/>
        </authorList>
    </citation>
    <scope>NUCLEOTIDE SEQUENCE [LARGE SCALE GENOMIC DNA]</scope>
</reference>
<keyword evidence="3" id="KW-1185">Reference proteome</keyword>
<proteinExistence type="predicted"/>
<evidence type="ECO:0000313" key="3">
    <source>
        <dbReference type="Proteomes" id="UP001497453"/>
    </source>
</evidence>
<organism evidence="2 3">
    <name type="scientific">Somion occarium</name>
    <dbReference type="NCBI Taxonomy" id="3059160"/>
    <lineage>
        <taxon>Eukaryota</taxon>
        <taxon>Fungi</taxon>
        <taxon>Dikarya</taxon>
        <taxon>Basidiomycota</taxon>
        <taxon>Agaricomycotina</taxon>
        <taxon>Agaricomycetes</taxon>
        <taxon>Polyporales</taxon>
        <taxon>Cerrenaceae</taxon>
        <taxon>Somion</taxon>
    </lineage>
</organism>
<name>A0ABP1D7N6_9APHY</name>
<accession>A0ABP1D7N6</accession>
<sequence>MSHKQDESGPNSLGLDLQSLSIDDQKDKLPETELKQETKSSSDAGVKEDVPPADQAAGEASPEEKTDQVEPRSPAGKEKKKPYVNPDRVKTGGAQRDKLTDEELTERMARIREQNERIKQRREDVKKDEDEFKKMQEAERQKAAKTKKVQEHINRTREQNARRKLDKIQNREWDAGKPGGSWKDSKSSTENGEADANRPPAAKIGIRGVVRGGGAGRGRGRGAPPERNTAPAENTETAAGPTSPPAATAES</sequence>
<evidence type="ECO:0000256" key="1">
    <source>
        <dbReference type="SAM" id="MobiDB-lite"/>
    </source>
</evidence>
<dbReference type="Proteomes" id="UP001497453">
    <property type="component" value="Chromosome 3"/>
</dbReference>
<gene>
    <name evidence="2" type="ORF">GFSPODELE1_LOCUS4759</name>
</gene>
<feature type="region of interest" description="Disordered" evidence="1">
    <location>
        <begin position="1"/>
        <end position="251"/>
    </location>
</feature>
<dbReference type="EMBL" id="OZ037946">
    <property type="protein sequence ID" value="CAL1703880.1"/>
    <property type="molecule type" value="Genomic_DNA"/>
</dbReference>